<dbReference type="PANTHER" id="PTHR11567">
    <property type="entry name" value="ACID PHOSPHATASE-RELATED"/>
    <property type="match status" value="1"/>
</dbReference>
<accession>A0A6A6U9J0</accession>
<comment type="similarity">
    <text evidence="1">Belongs to the histidine acid phosphatase family.</text>
</comment>
<dbReference type="GO" id="GO:0016791">
    <property type="term" value="F:phosphatase activity"/>
    <property type="evidence" value="ECO:0007669"/>
    <property type="project" value="TreeGrafter"/>
</dbReference>
<keyword evidence="3" id="KW-0812">Transmembrane</keyword>
<organism evidence="5 6">
    <name type="scientific">Microthyrium microscopicum</name>
    <dbReference type="NCBI Taxonomy" id="703497"/>
    <lineage>
        <taxon>Eukaryota</taxon>
        <taxon>Fungi</taxon>
        <taxon>Dikarya</taxon>
        <taxon>Ascomycota</taxon>
        <taxon>Pezizomycotina</taxon>
        <taxon>Dothideomycetes</taxon>
        <taxon>Dothideomycetes incertae sedis</taxon>
        <taxon>Microthyriales</taxon>
        <taxon>Microthyriaceae</taxon>
        <taxon>Microthyrium</taxon>
    </lineage>
</organism>
<dbReference type="Proteomes" id="UP000799302">
    <property type="component" value="Unassembled WGS sequence"/>
</dbReference>
<dbReference type="Pfam" id="PF00328">
    <property type="entry name" value="His_Phos_2"/>
    <property type="match status" value="1"/>
</dbReference>
<feature type="chain" id="PRO_5025337377" evidence="4">
    <location>
        <begin position="30"/>
        <end position="620"/>
    </location>
</feature>
<reference evidence="5" key="1">
    <citation type="journal article" date="2020" name="Stud. Mycol.">
        <title>101 Dothideomycetes genomes: a test case for predicting lifestyles and emergence of pathogens.</title>
        <authorList>
            <person name="Haridas S."/>
            <person name="Albert R."/>
            <person name="Binder M."/>
            <person name="Bloem J."/>
            <person name="Labutti K."/>
            <person name="Salamov A."/>
            <person name="Andreopoulos B."/>
            <person name="Baker S."/>
            <person name="Barry K."/>
            <person name="Bills G."/>
            <person name="Bluhm B."/>
            <person name="Cannon C."/>
            <person name="Castanera R."/>
            <person name="Culley D."/>
            <person name="Daum C."/>
            <person name="Ezra D."/>
            <person name="Gonzalez J."/>
            <person name="Henrissat B."/>
            <person name="Kuo A."/>
            <person name="Liang C."/>
            <person name="Lipzen A."/>
            <person name="Lutzoni F."/>
            <person name="Magnuson J."/>
            <person name="Mondo S."/>
            <person name="Nolan M."/>
            <person name="Ohm R."/>
            <person name="Pangilinan J."/>
            <person name="Park H.-J."/>
            <person name="Ramirez L."/>
            <person name="Alfaro M."/>
            <person name="Sun H."/>
            <person name="Tritt A."/>
            <person name="Yoshinaga Y."/>
            <person name="Zwiers L.-H."/>
            <person name="Turgeon B."/>
            <person name="Goodwin S."/>
            <person name="Spatafora J."/>
            <person name="Crous P."/>
            <person name="Grigoriev I."/>
        </authorList>
    </citation>
    <scope>NUCLEOTIDE SEQUENCE</scope>
    <source>
        <strain evidence="5">CBS 115976</strain>
    </source>
</reference>
<sequence>MIERLSSRILAVIASAVLLLDSAQHGARAQGITGQANETTQYTVYATFIYARTGERTPQLIPDQELTLTSFGAQQMYNLGGFFRDRYIGTGISAPAYMPGLNTNLYSDDQMSVLAPDWDFTTKSALAFMQAFYPPYRLNSSGGELDPTAIMASNNYLDWPSGGTQLPLIQTYSIYSPERIWIDGEDNCLNGDISRSLYYNSSTYVQNFYQSLDLYKKIGPLFAGTNIDTSEWSYGEGWSIYELLEYENRHNSTIAAALSSIGAYNGYLELLSGQANSKLWDLYGNTSTVTSTNGAYISSPILTMGGQTLAAKILGMLQSSIENNAFVNKVTFVAGEFYPMLSLFSLLGLGDFNSRFQELPPYGSAIVVEVFSSLENPPPTPDPSNLYVRFLFRNGSDPTSSNAGNVSPDLVAFPMFHRGPSGTDMSWNDFQTAMQNIQTGSVLDWCTQCQAQTLFCIPFLDDSSSTTASGKKHISPAVGGVIGAIVTLAIAGILVGLLMLFGGLRFYKNPKSGKKSALGGFKGSAKLHSDADLNIPKNGAPIGISVQDVGTTKKGHERVGSWELNPSGEEKDNETSGAGFHGQGHQRFTSLGSTVVDRPSFEEDDGDDHIGMPVRPRESV</sequence>
<feature type="region of interest" description="Disordered" evidence="2">
    <location>
        <begin position="550"/>
        <end position="620"/>
    </location>
</feature>
<keyword evidence="6" id="KW-1185">Reference proteome</keyword>
<name>A0A6A6U9J0_9PEZI</name>
<keyword evidence="4" id="KW-0732">Signal</keyword>
<dbReference type="InterPro" id="IPR050645">
    <property type="entry name" value="Histidine_acid_phosphatase"/>
</dbReference>
<keyword evidence="3" id="KW-1133">Transmembrane helix</keyword>
<dbReference type="Gene3D" id="3.40.50.1240">
    <property type="entry name" value="Phosphoglycerate mutase-like"/>
    <property type="match status" value="1"/>
</dbReference>
<dbReference type="InterPro" id="IPR029033">
    <property type="entry name" value="His_PPase_superfam"/>
</dbReference>
<evidence type="ECO:0000256" key="2">
    <source>
        <dbReference type="SAM" id="MobiDB-lite"/>
    </source>
</evidence>
<dbReference type="EMBL" id="MU004237">
    <property type="protein sequence ID" value="KAF2667778.1"/>
    <property type="molecule type" value="Genomic_DNA"/>
</dbReference>
<dbReference type="InterPro" id="IPR000560">
    <property type="entry name" value="His_Pase_clade-2"/>
</dbReference>
<dbReference type="AlphaFoldDB" id="A0A6A6U9J0"/>
<dbReference type="PANTHER" id="PTHR11567:SF127">
    <property type="entry name" value="HISTIDINE ACID PHOSPHATASE"/>
    <property type="match status" value="1"/>
</dbReference>
<keyword evidence="3" id="KW-0472">Membrane</keyword>
<feature type="transmembrane region" description="Helical" evidence="3">
    <location>
        <begin position="481"/>
        <end position="507"/>
    </location>
</feature>
<dbReference type="CDD" id="cd07061">
    <property type="entry name" value="HP_HAP_like"/>
    <property type="match status" value="1"/>
</dbReference>
<dbReference type="OrthoDB" id="258392at2759"/>
<dbReference type="SUPFAM" id="SSF53254">
    <property type="entry name" value="Phosphoglycerate mutase-like"/>
    <property type="match status" value="1"/>
</dbReference>
<evidence type="ECO:0000256" key="3">
    <source>
        <dbReference type="SAM" id="Phobius"/>
    </source>
</evidence>
<proteinExistence type="inferred from homology"/>
<protein>
    <submittedName>
        <fullName evidence="5">Phosphoglycerate mutase-like protein</fullName>
    </submittedName>
</protein>
<feature type="signal peptide" evidence="4">
    <location>
        <begin position="1"/>
        <end position="29"/>
    </location>
</feature>
<evidence type="ECO:0000313" key="6">
    <source>
        <dbReference type="Proteomes" id="UP000799302"/>
    </source>
</evidence>
<evidence type="ECO:0000313" key="5">
    <source>
        <dbReference type="EMBL" id="KAF2667778.1"/>
    </source>
</evidence>
<evidence type="ECO:0000256" key="1">
    <source>
        <dbReference type="ARBA" id="ARBA00005375"/>
    </source>
</evidence>
<evidence type="ECO:0000256" key="4">
    <source>
        <dbReference type="SAM" id="SignalP"/>
    </source>
</evidence>
<gene>
    <name evidence="5" type="ORF">BT63DRAFT_300688</name>
</gene>